<dbReference type="GO" id="GO:0005886">
    <property type="term" value="C:plasma membrane"/>
    <property type="evidence" value="ECO:0007669"/>
    <property type="project" value="UniProtKB-SubCell"/>
</dbReference>
<evidence type="ECO:0000256" key="4">
    <source>
        <dbReference type="ARBA" id="ARBA00022692"/>
    </source>
</evidence>
<dbReference type="EMBL" id="OOFM01000001">
    <property type="protein sequence ID" value="SPL62149.1"/>
    <property type="molecule type" value="Genomic_DNA"/>
</dbReference>
<keyword evidence="2" id="KW-0813">Transport</keyword>
<evidence type="ECO:0000256" key="1">
    <source>
        <dbReference type="ARBA" id="ARBA00004651"/>
    </source>
</evidence>
<name>A0A2P9HDH5_9HYPH</name>
<evidence type="ECO:0000256" key="5">
    <source>
        <dbReference type="ARBA" id="ARBA00022970"/>
    </source>
</evidence>
<evidence type="ECO:0000256" key="3">
    <source>
        <dbReference type="ARBA" id="ARBA00022475"/>
    </source>
</evidence>
<dbReference type="GO" id="GO:0022857">
    <property type="term" value="F:transmembrane transporter activity"/>
    <property type="evidence" value="ECO:0007669"/>
    <property type="project" value="InterPro"/>
</dbReference>
<evidence type="ECO:0000256" key="7">
    <source>
        <dbReference type="ARBA" id="ARBA00023136"/>
    </source>
</evidence>
<keyword evidence="4 9" id="KW-0812">Transmembrane</keyword>
<dbReference type="GO" id="GO:0006865">
    <property type="term" value="P:amino acid transport"/>
    <property type="evidence" value="ECO:0007669"/>
    <property type="project" value="UniProtKB-KW"/>
</dbReference>
<dbReference type="InterPro" id="IPR017779">
    <property type="entry name" value="ABC_UrtB_bac"/>
</dbReference>
<keyword evidence="7 9" id="KW-0472">Membrane</keyword>
<evidence type="ECO:0000256" key="2">
    <source>
        <dbReference type="ARBA" id="ARBA00022448"/>
    </source>
</evidence>
<dbReference type="CDD" id="cd06582">
    <property type="entry name" value="TM_PBP1_LivH_like"/>
    <property type="match status" value="1"/>
</dbReference>
<accession>A0A2P9HDH5</accession>
<evidence type="ECO:0000256" key="9">
    <source>
        <dbReference type="SAM" id="Phobius"/>
    </source>
</evidence>
<proteinExistence type="inferred from homology"/>
<comment type="similarity">
    <text evidence="8">Belongs to the binding-protein-dependent transport system permease family. LivHM subfamily.</text>
</comment>
<dbReference type="PANTHER" id="PTHR11795">
    <property type="entry name" value="BRANCHED-CHAIN AMINO ACID TRANSPORT SYSTEM PERMEASE PROTEIN LIVH"/>
    <property type="match status" value="1"/>
</dbReference>
<feature type="transmembrane region" description="Helical" evidence="9">
    <location>
        <begin position="431"/>
        <end position="451"/>
    </location>
</feature>
<feature type="transmembrane region" description="Helical" evidence="9">
    <location>
        <begin position="245"/>
        <end position="272"/>
    </location>
</feature>
<reference evidence="12" key="1">
    <citation type="submission" date="2017-12" db="EMBL/GenBank/DDBJ databases">
        <authorList>
            <person name="Diaz M."/>
        </authorList>
    </citation>
    <scope>NUCLEOTIDE SEQUENCE [LARGE SCALE GENOMIC DNA]</scope>
    <source>
        <strain evidence="12">FI11154</strain>
    </source>
</reference>
<gene>
    <name evidence="11" type="ORF">OHAE_4941</name>
</gene>
<keyword evidence="5" id="KW-0029">Amino-acid transport</keyword>
<dbReference type="InterPro" id="IPR001851">
    <property type="entry name" value="ABC_transp_permease"/>
</dbReference>
<keyword evidence="6 9" id="KW-1133">Transmembrane helix</keyword>
<dbReference type="Proteomes" id="UP000246073">
    <property type="component" value="Unassembled WGS sequence"/>
</dbReference>
<keyword evidence="10" id="KW-0732">Signal</keyword>
<dbReference type="Pfam" id="PF02653">
    <property type="entry name" value="BPD_transp_2"/>
    <property type="match status" value="1"/>
</dbReference>
<feature type="signal peptide" evidence="10">
    <location>
        <begin position="1"/>
        <end position="25"/>
    </location>
</feature>
<dbReference type="InterPro" id="IPR052157">
    <property type="entry name" value="BCAA_transport_permease"/>
</dbReference>
<keyword evidence="3" id="KW-1003">Cell membrane</keyword>
<evidence type="ECO:0000256" key="10">
    <source>
        <dbReference type="SAM" id="SignalP"/>
    </source>
</evidence>
<comment type="subcellular location">
    <subcellularLocation>
        <location evidence="1">Cell membrane</location>
        <topology evidence="1">Multi-pass membrane protein</topology>
    </subcellularLocation>
</comment>
<feature type="transmembrane region" description="Helical" evidence="9">
    <location>
        <begin position="387"/>
        <end position="404"/>
    </location>
</feature>
<evidence type="ECO:0000256" key="8">
    <source>
        <dbReference type="ARBA" id="ARBA00037998"/>
    </source>
</evidence>
<dbReference type="NCBIfam" id="TIGR03409">
    <property type="entry name" value="urea_trans_UrtB"/>
    <property type="match status" value="1"/>
</dbReference>
<feature type="chain" id="PRO_5015131470" evidence="10">
    <location>
        <begin position="26"/>
        <end position="537"/>
    </location>
</feature>
<protein>
    <submittedName>
        <fullName evidence="11">Urea ABC transporter, permease protein UrtB</fullName>
    </submittedName>
</protein>
<organism evidence="11 12">
    <name type="scientific">Ochrobactrum soli</name>
    <dbReference type="NCBI Taxonomy" id="2448455"/>
    <lineage>
        <taxon>Bacteria</taxon>
        <taxon>Pseudomonadati</taxon>
        <taxon>Pseudomonadota</taxon>
        <taxon>Alphaproteobacteria</taxon>
        <taxon>Hyphomicrobiales</taxon>
        <taxon>Brucellaceae</taxon>
        <taxon>Brucella/Ochrobactrum group</taxon>
        <taxon>Ochrobactrum</taxon>
    </lineage>
</organism>
<dbReference type="RefSeq" id="WP_109366282.1">
    <property type="nucleotide sequence ID" value="NZ_OOFM01000001.1"/>
</dbReference>
<feature type="transmembrane region" description="Helical" evidence="9">
    <location>
        <begin position="471"/>
        <end position="495"/>
    </location>
</feature>
<sequence length="537" mass="57451">MERRIRAVLLVMSVLFAALATTARADEFQGLVDALGKANFAQMQERISELAGTGDTRVVPVLNALGDGDLYARKSDGRVFITKASGANFQLTDPVSGEATGEAPKAAMDKVKVNNSVRRAVRTALGGLTLMSPNRAERLKAAEIVAASADADALEPIEAALAKEQDDAIRALLEKAQAAALLASDRPVADKLKATQFLQDNGDRSTLSVLNAARANAQPELAAALDTAIGHIEQRQAFWDAGQNVWYGLSLGSVLLLAAIGLAITFGVMGIINMAHGEMVMLGAYVTFMVQEVIRTSYPGLFDWSLAIALPLAFLFTALVGLVIERGVIRFLYGRPLETLLATWGISLILQQAVRSVFGPTNREVGNPSWMSGAFELGGMTVTWNRLWIIVFSLAVFFTLLAVLKRSNFGLQMRAVTRNRRMASSMGIRTPYVDAFTFALGSGIAGMAGVALSQIDNVSPNLGQGYIIDSFMVVVFGGVGNLWGTLVGAFSLGILNKFLEPYAGAVLGKILVLVLIILFIQKRPRGLFALKGRAVEA</sequence>
<evidence type="ECO:0000313" key="11">
    <source>
        <dbReference type="EMBL" id="SPL62149.1"/>
    </source>
</evidence>
<dbReference type="PANTHER" id="PTHR11795:SF447">
    <property type="entry name" value="ABC TRANSPORTER PERMEASE PROTEIN"/>
    <property type="match status" value="1"/>
</dbReference>
<feature type="transmembrane region" description="Helical" evidence="9">
    <location>
        <begin position="304"/>
        <end position="324"/>
    </location>
</feature>
<evidence type="ECO:0000256" key="6">
    <source>
        <dbReference type="ARBA" id="ARBA00022989"/>
    </source>
</evidence>
<dbReference type="AlphaFoldDB" id="A0A2P9HDH5"/>
<feature type="transmembrane region" description="Helical" evidence="9">
    <location>
        <begin position="336"/>
        <end position="354"/>
    </location>
</feature>
<feature type="transmembrane region" description="Helical" evidence="9">
    <location>
        <begin position="502"/>
        <end position="520"/>
    </location>
</feature>
<evidence type="ECO:0000313" key="12">
    <source>
        <dbReference type="Proteomes" id="UP000246073"/>
    </source>
</evidence>